<name>A0A6C0C3J8_9ZZZZ</name>
<dbReference type="PANTHER" id="PTHR46098">
    <property type="entry name" value="TRNA (CYTOSINE(38)-C(5))-METHYLTRANSFERASE"/>
    <property type="match status" value="1"/>
</dbReference>
<feature type="domain" description="C2H2-type" evidence="5">
    <location>
        <begin position="4"/>
        <end position="36"/>
    </location>
</feature>
<dbReference type="InterPro" id="IPR001525">
    <property type="entry name" value="C5_MeTfrase"/>
</dbReference>
<keyword evidence="2" id="KW-0808">Transferase</keyword>
<evidence type="ECO:0000313" key="6">
    <source>
        <dbReference type="EMBL" id="QHS98946.1"/>
    </source>
</evidence>
<dbReference type="EMBL" id="MN739331">
    <property type="protein sequence ID" value="QHS98946.1"/>
    <property type="molecule type" value="Genomic_DNA"/>
</dbReference>
<dbReference type="InterPro" id="IPR029063">
    <property type="entry name" value="SAM-dependent_MTases_sf"/>
</dbReference>
<dbReference type="InterPro" id="IPR050750">
    <property type="entry name" value="C5-MTase"/>
</dbReference>
<dbReference type="InterPro" id="IPR018117">
    <property type="entry name" value="C5_DNA_meth_AS"/>
</dbReference>
<dbReference type="Gene3D" id="3.40.50.150">
    <property type="entry name" value="Vaccinia Virus protein VP39"/>
    <property type="match status" value="1"/>
</dbReference>
<evidence type="ECO:0000256" key="2">
    <source>
        <dbReference type="ARBA" id="ARBA00022679"/>
    </source>
</evidence>
<keyword evidence="4" id="KW-0175">Coiled coil</keyword>
<feature type="coiled-coil region" evidence="4">
    <location>
        <begin position="37"/>
        <end position="64"/>
    </location>
</feature>
<protein>
    <recommendedName>
        <fullName evidence="5">C2H2-type domain-containing protein</fullName>
    </recommendedName>
</protein>
<reference evidence="6" key="1">
    <citation type="journal article" date="2020" name="Nature">
        <title>Giant virus diversity and host interactions through global metagenomics.</title>
        <authorList>
            <person name="Schulz F."/>
            <person name="Roux S."/>
            <person name="Paez-Espino D."/>
            <person name="Jungbluth S."/>
            <person name="Walsh D.A."/>
            <person name="Denef V.J."/>
            <person name="McMahon K.D."/>
            <person name="Konstantinidis K.T."/>
            <person name="Eloe-Fadrosh E.A."/>
            <person name="Kyrpides N.C."/>
            <person name="Woyke T."/>
        </authorList>
    </citation>
    <scope>NUCLEOTIDE SEQUENCE</scope>
    <source>
        <strain evidence="6">GVMAG-M-3300020185-18</strain>
    </source>
</reference>
<organism evidence="6">
    <name type="scientific">viral metagenome</name>
    <dbReference type="NCBI Taxonomy" id="1070528"/>
    <lineage>
        <taxon>unclassified sequences</taxon>
        <taxon>metagenomes</taxon>
        <taxon>organismal metagenomes</taxon>
    </lineage>
</organism>
<dbReference type="NCBIfam" id="TIGR00675">
    <property type="entry name" value="dcm"/>
    <property type="match status" value="1"/>
</dbReference>
<dbReference type="Pfam" id="PF00145">
    <property type="entry name" value="DNA_methylase"/>
    <property type="match status" value="1"/>
</dbReference>
<dbReference type="Gene3D" id="3.30.160.60">
    <property type="entry name" value="Classic Zinc Finger"/>
    <property type="match status" value="1"/>
</dbReference>
<dbReference type="PROSITE" id="PS50157">
    <property type="entry name" value="ZINC_FINGER_C2H2_2"/>
    <property type="match status" value="1"/>
</dbReference>
<dbReference type="PROSITE" id="PS00094">
    <property type="entry name" value="C5_MTASE_1"/>
    <property type="match status" value="1"/>
</dbReference>
<dbReference type="PANTHER" id="PTHR46098:SF1">
    <property type="entry name" value="TRNA (CYTOSINE(38)-C(5))-METHYLTRANSFERASE"/>
    <property type="match status" value="1"/>
</dbReference>
<proteinExistence type="predicted"/>
<accession>A0A6C0C3J8</accession>
<keyword evidence="1" id="KW-0489">Methyltransferase</keyword>
<dbReference type="PROSITE" id="PS51679">
    <property type="entry name" value="SAM_MT_C5"/>
    <property type="match status" value="1"/>
</dbReference>
<evidence type="ECO:0000256" key="4">
    <source>
        <dbReference type="SAM" id="Coils"/>
    </source>
</evidence>
<dbReference type="PRINTS" id="PR00105">
    <property type="entry name" value="C5METTRFRASE"/>
</dbReference>
<dbReference type="SUPFAM" id="SSF53335">
    <property type="entry name" value="S-adenosyl-L-methionine-dependent methyltransferases"/>
    <property type="match status" value="1"/>
</dbReference>
<sequence length="491" mass="56388">MVKYSCERCGKEFSQKSHYDSHNRRKTPCENNSDKIKALVDKAIEEKLKELKELNNKKLIVENEKVTVNTDTMEHQQPKEVKYIDLCSGIGGFRTALESMDNINSKCVLSADIKQDAIDTYNLNFNENNIITDIYTLKNEDIEPFDLLCAGFPCQPFSSAGQKKGFSDKRGGMIFKIIDICKYHKPSFVVLENVYNLMTLEKGNCIKKIKKLFEDIGYIVNYEKLNSFNFGCAQSRVRVYIVCTKDNTFNFEDIKYKPKVNLNSIIDYTNKETKINPTFCKKILQLHKESPVFGCKIGDKRGGKNNIHSWDIGHNGIISTEEKKLMKQIMLNRRKKHWAKNKNIVWMDGMPLTYDEIKTFYENDNLKNMLANLVSKKYLRLEKPKDLVDGKRKYKEDASEGYNICKGKLSFPISKILDPNDISPTLTATDSHKLAVIIDDNTIRNLSSTEMKKICGFPDSFVVPNHVNYGDLFGNMATPPVIKEIFEILLS</sequence>
<evidence type="ECO:0000256" key="3">
    <source>
        <dbReference type="ARBA" id="ARBA00022691"/>
    </source>
</evidence>
<keyword evidence="3" id="KW-0949">S-adenosyl-L-methionine</keyword>
<dbReference type="InterPro" id="IPR013087">
    <property type="entry name" value="Znf_C2H2_type"/>
</dbReference>
<evidence type="ECO:0000259" key="5">
    <source>
        <dbReference type="PROSITE" id="PS50157"/>
    </source>
</evidence>
<evidence type="ECO:0000256" key="1">
    <source>
        <dbReference type="ARBA" id="ARBA00022603"/>
    </source>
</evidence>
<dbReference type="Gene3D" id="3.90.120.10">
    <property type="entry name" value="DNA Methylase, subunit A, domain 2"/>
    <property type="match status" value="1"/>
</dbReference>
<dbReference type="GO" id="GO:0008168">
    <property type="term" value="F:methyltransferase activity"/>
    <property type="evidence" value="ECO:0007669"/>
    <property type="project" value="UniProtKB-KW"/>
</dbReference>
<dbReference type="AlphaFoldDB" id="A0A6C0C3J8"/>
<dbReference type="GO" id="GO:0032259">
    <property type="term" value="P:methylation"/>
    <property type="evidence" value="ECO:0007669"/>
    <property type="project" value="UniProtKB-KW"/>
</dbReference>